<keyword evidence="2" id="KW-1185">Reference proteome</keyword>
<evidence type="ECO:0000313" key="2">
    <source>
        <dbReference type="Proteomes" id="UP000214747"/>
    </source>
</evidence>
<dbReference type="InterPro" id="IPR016541">
    <property type="entry name" value="UCP008505"/>
</dbReference>
<dbReference type="AlphaFoldDB" id="A0A225ST89"/>
<reference evidence="1 2" key="1">
    <citation type="journal article" date="2010" name="Int. J. Syst. Evol. Microbiol.">
        <title>Reclassification of Herbaspirillum putei as a later heterotypic synonym of Herbaspirillum huttiense, with the description of H. huttiense subsp. huttiense subsp. nov. and H. huttiense subsp. putei subsp. nov., comb. nov., and description of Herbaspirillum aquaticum sp. nov.</title>
        <authorList>
            <person name="Dobritsa A.P."/>
            <person name="Reddy M.C."/>
            <person name="Samadpour M."/>
        </authorList>
    </citation>
    <scope>NUCLEOTIDE SEQUENCE [LARGE SCALE GENOMIC DNA]</scope>
    <source>
        <strain evidence="1 2">IEH 4430</strain>
    </source>
</reference>
<accession>A0A225ST89</accession>
<proteinExistence type="predicted"/>
<dbReference type="RefSeq" id="WP_088755500.1">
    <property type="nucleotide sequence ID" value="NZ_NJGV01000010.1"/>
</dbReference>
<organism evidence="1 2">
    <name type="scientific">Herbaspirillum aquaticum</name>
    <dbReference type="NCBI Taxonomy" id="568783"/>
    <lineage>
        <taxon>Bacteria</taxon>
        <taxon>Pseudomonadati</taxon>
        <taxon>Pseudomonadota</taxon>
        <taxon>Betaproteobacteria</taxon>
        <taxon>Burkholderiales</taxon>
        <taxon>Oxalobacteraceae</taxon>
        <taxon>Herbaspirillum</taxon>
    </lineage>
</organism>
<name>A0A225ST89_9BURK</name>
<sequence>MPNSKRYLLDSDVLIGAKNIYYRPSFCQGFWDWVQLGHTAGRFFSIDKVKNELLNGKKTDVLYAWAHRPELDDFFLPSTASAGKWAELSRWAIAGDFLQGALDKFLDAESADAWLIAYAAQQGDCTVVTNEVPNPLSRKSIKLPDAARVLNVETISLFDLLQRHGHRTFEFLSS</sequence>
<dbReference type="EMBL" id="NJGV01000010">
    <property type="protein sequence ID" value="OWY34291.1"/>
    <property type="molecule type" value="Genomic_DNA"/>
</dbReference>
<dbReference type="Pfam" id="PF14367">
    <property type="entry name" value="DUF4411"/>
    <property type="match status" value="1"/>
</dbReference>
<gene>
    <name evidence="1" type="ORF">CEJ45_12940</name>
</gene>
<evidence type="ECO:0008006" key="3">
    <source>
        <dbReference type="Google" id="ProtNLM"/>
    </source>
</evidence>
<dbReference type="Proteomes" id="UP000214747">
    <property type="component" value="Unassembled WGS sequence"/>
</dbReference>
<protein>
    <recommendedName>
        <fullName evidence="3">DUF4411 domain-containing protein</fullName>
    </recommendedName>
</protein>
<comment type="caution">
    <text evidence="1">The sequence shown here is derived from an EMBL/GenBank/DDBJ whole genome shotgun (WGS) entry which is preliminary data.</text>
</comment>
<evidence type="ECO:0000313" key="1">
    <source>
        <dbReference type="EMBL" id="OWY34291.1"/>
    </source>
</evidence>